<dbReference type="RefSeq" id="WP_107957472.1">
    <property type="nucleotide sequence ID" value="NZ_QAOG01000002.1"/>
</dbReference>
<dbReference type="EMBL" id="QAOG01000002">
    <property type="protein sequence ID" value="PTQ61366.1"/>
    <property type="molecule type" value="Genomic_DNA"/>
</dbReference>
<dbReference type="SMART" id="SM00460">
    <property type="entry name" value="TGc"/>
    <property type="match status" value="1"/>
</dbReference>
<dbReference type="Gene3D" id="3.10.620.30">
    <property type="match status" value="1"/>
</dbReference>
<dbReference type="Pfam" id="PF08379">
    <property type="entry name" value="Bact_transglu_N"/>
    <property type="match status" value="1"/>
</dbReference>
<keyword evidence="2" id="KW-0645">Protease</keyword>
<comment type="caution">
    <text evidence="2">The sequence shown here is derived from an EMBL/GenBank/DDBJ whole genome shotgun (WGS) entry which is preliminary data.</text>
</comment>
<protein>
    <submittedName>
        <fullName evidence="2">Transglutaminase-like putative cysteine protease</fullName>
    </submittedName>
</protein>
<dbReference type="InterPro" id="IPR013589">
    <property type="entry name" value="Bac_transglu_N"/>
</dbReference>
<accession>A0A2T5GPY5</accession>
<gene>
    <name evidence="2" type="ORF">C8J26_1697</name>
</gene>
<name>A0A2T5GPY5_9SPHN</name>
<evidence type="ECO:0000313" key="3">
    <source>
        <dbReference type="Proteomes" id="UP000244189"/>
    </source>
</evidence>
<sequence>MRLSIDHHTIYRFTQPQGRLVQMLRLTPENSHDQTVASWRIDVDCDARLRPGRDGFGNAVTMLYAEGPVDGIEITVKGEVLTSHSDGVLHGVHETLPPALFLRWTEATTHDADIAAFAADSAAGARDRIGALHRLNRALHERFVFDAGRPEPGLTAAAAFRKDSATPRDMAQMFAVAARSLGAPARYVSGYHHNDAAVVHLPTPHGWAEAYVDGLGWVGFDPCTGMSPEEHYVRVAMALDAAGAAPVAGSRLGEGGEELDVDVVVQRED</sequence>
<dbReference type="PANTHER" id="PTHR33490:SF6">
    <property type="entry name" value="SLL1049 PROTEIN"/>
    <property type="match status" value="1"/>
</dbReference>
<dbReference type="GO" id="GO:0008233">
    <property type="term" value="F:peptidase activity"/>
    <property type="evidence" value="ECO:0007669"/>
    <property type="project" value="UniProtKB-KW"/>
</dbReference>
<dbReference type="InterPro" id="IPR002931">
    <property type="entry name" value="Transglutaminase-like"/>
</dbReference>
<dbReference type="AlphaFoldDB" id="A0A2T5GPY5"/>
<organism evidence="2 3">
    <name type="scientific">Sphingomonas aurantiaca</name>
    <dbReference type="NCBI Taxonomy" id="185949"/>
    <lineage>
        <taxon>Bacteria</taxon>
        <taxon>Pseudomonadati</taxon>
        <taxon>Pseudomonadota</taxon>
        <taxon>Alphaproteobacteria</taxon>
        <taxon>Sphingomonadales</taxon>
        <taxon>Sphingomonadaceae</taxon>
        <taxon>Sphingomonas</taxon>
    </lineage>
</organism>
<evidence type="ECO:0000259" key="1">
    <source>
        <dbReference type="SMART" id="SM00460"/>
    </source>
</evidence>
<dbReference type="SUPFAM" id="SSF54001">
    <property type="entry name" value="Cysteine proteinases"/>
    <property type="match status" value="1"/>
</dbReference>
<reference evidence="2 3" key="1">
    <citation type="submission" date="2018-04" db="EMBL/GenBank/DDBJ databases">
        <title>Genomic Encyclopedia of Type Strains, Phase III (KMG-III): the genomes of soil and plant-associated and newly described type strains.</title>
        <authorList>
            <person name="Whitman W."/>
        </authorList>
    </citation>
    <scope>NUCLEOTIDE SEQUENCE [LARGE SCALE GENOMIC DNA]</scope>
    <source>
        <strain evidence="2 3">MA101b</strain>
    </source>
</reference>
<keyword evidence="3" id="KW-1185">Reference proteome</keyword>
<dbReference type="GO" id="GO:0006508">
    <property type="term" value="P:proteolysis"/>
    <property type="evidence" value="ECO:0007669"/>
    <property type="project" value="UniProtKB-KW"/>
</dbReference>
<proteinExistence type="predicted"/>
<dbReference type="Proteomes" id="UP000244189">
    <property type="component" value="Unassembled WGS sequence"/>
</dbReference>
<keyword evidence="2" id="KW-0378">Hydrolase</keyword>
<feature type="domain" description="Transglutaminase-like" evidence="1">
    <location>
        <begin position="159"/>
        <end position="224"/>
    </location>
</feature>
<dbReference type="Pfam" id="PF01841">
    <property type="entry name" value="Transglut_core"/>
    <property type="match status" value="1"/>
</dbReference>
<dbReference type="InterPro" id="IPR038765">
    <property type="entry name" value="Papain-like_cys_pep_sf"/>
</dbReference>
<dbReference type="PANTHER" id="PTHR33490">
    <property type="entry name" value="BLR5614 PROTEIN-RELATED"/>
    <property type="match status" value="1"/>
</dbReference>
<evidence type="ECO:0000313" key="2">
    <source>
        <dbReference type="EMBL" id="PTQ61366.1"/>
    </source>
</evidence>